<dbReference type="Gene3D" id="1.10.630.10">
    <property type="entry name" value="Cytochrome P450"/>
    <property type="match status" value="1"/>
</dbReference>
<reference evidence="2" key="1">
    <citation type="submission" date="2015-10" db="EMBL/GenBank/DDBJ databases">
        <authorList>
            <person name="Gilbert D.G."/>
        </authorList>
    </citation>
    <scope>NUCLEOTIDE SEQUENCE</scope>
</reference>
<dbReference type="AlphaFoldDB" id="A0A160TMJ8"/>
<dbReference type="PANTHER" id="PTHR46696:SF1">
    <property type="entry name" value="CYTOCHROME P450 YJIB-RELATED"/>
    <property type="match status" value="1"/>
</dbReference>
<sequence length="410" mass="45080">MSVLSSTEVLRPGPTGLKRLLMQGVMAAMPFAFRLLRRLKPIPRFGKTYVVTLHDDVREVFATDPAFGVTYKEKLDVIMGGEPFFLGMADTPQYRADTAAMRKVVRPGDLPLLAAKVEAQAEAIVAGADGRIEVVDTLVRRVTFDFLADYFGVPAPPGGDLRVWGTRLFEYQFVASDAPLLAEVAEIAPALRDHIQRQIEARRAAPGKVDDVLARCLKLQKAGEPGFSDAQIRTALMGFIVGGPPQPPMVVPQAMEQLLRRPDALRGAQAAARAGDDVLLAGYVREAMRFDPLAPGLPRIVLKDWTVAQGTRHQRTIPAGSTVLAAFASAMRDGRRVPDPEHFNPRRLPHEYIHFGYDLHQCFGIHINNATLHLMLKPLLKRENLRRASGAAGKLRKNGAFAESLTVEFD</sequence>
<dbReference type="GO" id="GO:0004497">
    <property type="term" value="F:monooxygenase activity"/>
    <property type="evidence" value="ECO:0007669"/>
    <property type="project" value="InterPro"/>
</dbReference>
<organism evidence="2">
    <name type="scientific">hydrothermal vent metagenome</name>
    <dbReference type="NCBI Taxonomy" id="652676"/>
    <lineage>
        <taxon>unclassified sequences</taxon>
        <taxon>metagenomes</taxon>
        <taxon>ecological metagenomes</taxon>
    </lineage>
</organism>
<name>A0A160TMJ8_9ZZZZ</name>
<evidence type="ECO:0000256" key="1">
    <source>
        <dbReference type="ARBA" id="ARBA00010617"/>
    </source>
</evidence>
<dbReference type="PROSITE" id="PS00086">
    <property type="entry name" value="CYTOCHROME_P450"/>
    <property type="match status" value="1"/>
</dbReference>
<protein>
    <submittedName>
        <fullName evidence="2">Putative cytochrome P450 hydroxylase</fullName>
    </submittedName>
</protein>
<dbReference type="InterPro" id="IPR017972">
    <property type="entry name" value="Cyt_P450_CS"/>
</dbReference>
<dbReference type="SUPFAM" id="SSF48264">
    <property type="entry name" value="Cytochrome P450"/>
    <property type="match status" value="1"/>
</dbReference>
<accession>A0A160TMJ8</accession>
<dbReference type="GO" id="GO:0005506">
    <property type="term" value="F:iron ion binding"/>
    <property type="evidence" value="ECO:0007669"/>
    <property type="project" value="InterPro"/>
</dbReference>
<dbReference type="EMBL" id="CZQE01000326">
    <property type="protein sequence ID" value="CUS46013.1"/>
    <property type="molecule type" value="Genomic_DNA"/>
</dbReference>
<dbReference type="Pfam" id="PF00067">
    <property type="entry name" value="p450"/>
    <property type="match status" value="1"/>
</dbReference>
<dbReference type="PANTHER" id="PTHR46696">
    <property type="entry name" value="P450, PUTATIVE (EUROFUNG)-RELATED"/>
    <property type="match status" value="1"/>
</dbReference>
<dbReference type="InterPro" id="IPR036396">
    <property type="entry name" value="Cyt_P450_sf"/>
</dbReference>
<dbReference type="InterPro" id="IPR001128">
    <property type="entry name" value="Cyt_P450"/>
</dbReference>
<comment type="similarity">
    <text evidence="1">Belongs to the cytochrome P450 family.</text>
</comment>
<dbReference type="GO" id="GO:0020037">
    <property type="term" value="F:heme binding"/>
    <property type="evidence" value="ECO:0007669"/>
    <property type="project" value="InterPro"/>
</dbReference>
<dbReference type="GO" id="GO:0016705">
    <property type="term" value="F:oxidoreductase activity, acting on paired donors, with incorporation or reduction of molecular oxygen"/>
    <property type="evidence" value="ECO:0007669"/>
    <property type="project" value="InterPro"/>
</dbReference>
<evidence type="ECO:0000313" key="2">
    <source>
        <dbReference type="EMBL" id="CUS46013.1"/>
    </source>
</evidence>
<proteinExistence type="inferred from homology"/>
<gene>
    <name evidence="2" type="ORF">MGWOODY_Smn3501</name>
</gene>